<dbReference type="RefSeq" id="WP_000920233.1">
    <property type="nucleotide sequence ID" value="NZ_CAXYNF010000006.1"/>
</dbReference>
<dbReference type="EMBL" id="LRDT01000010">
    <property type="protein sequence ID" value="KZA21126.1"/>
    <property type="molecule type" value="Genomic_DNA"/>
</dbReference>
<evidence type="ECO:0000313" key="4">
    <source>
        <dbReference type="Proteomes" id="UP000076296"/>
    </source>
</evidence>
<dbReference type="Proteomes" id="UP000076296">
    <property type="component" value="Unassembled WGS sequence"/>
</dbReference>
<evidence type="ECO:0000313" key="2">
    <source>
        <dbReference type="EMBL" id="KZA21126.1"/>
    </source>
</evidence>
<protein>
    <submittedName>
        <fullName evidence="2">Uncharacterized protein</fullName>
    </submittedName>
</protein>
<organism evidence="2 4">
    <name type="scientific">Acinetobacter baumannii</name>
    <dbReference type="NCBI Taxonomy" id="470"/>
    <lineage>
        <taxon>Bacteria</taxon>
        <taxon>Pseudomonadati</taxon>
        <taxon>Pseudomonadota</taxon>
        <taxon>Gammaproteobacteria</taxon>
        <taxon>Moraxellales</taxon>
        <taxon>Moraxellaceae</taxon>
        <taxon>Acinetobacter</taxon>
        <taxon>Acinetobacter calcoaceticus/baumannii complex</taxon>
    </lineage>
</organism>
<gene>
    <name evidence="3" type="ORF">FJU42_12205</name>
    <name evidence="2" type="ORF">LV35_00853</name>
</gene>
<reference evidence="2 4" key="1">
    <citation type="submission" date="2016-01" db="EMBL/GenBank/DDBJ databases">
        <title>Draft sequences of Acinetobacter baumannii isolates from wounded military personnel.</title>
        <authorList>
            <person name="Arivett B.A."/>
            <person name="Fiester S.E."/>
            <person name="Ream D.C."/>
            <person name="Actis L.A."/>
        </authorList>
    </citation>
    <scope>NUCLEOTIDE SEQUENCE [LARGE SCALE GENOMIC DNA]</scope>
    <source>
        <strain evidence="2 4">AB2828</strain>
    </source>
</reference>
<dbReference type="AlphaFoldDB" id="A0A0M3FP48"/>
<sequence length="58" mass="6312">MLKSILVVGTGIAIGMCMYKKKQKNSKSFSTDSNTDSLISKDNNKSKDDNSLDNAVQV</sequence>
<dbReference type="Proteomes" id="UP000315888">
    <property type="component" value="Unassembled WGS sequence"/>
</dbReference>
<proteinExistence type="predicted"/>
<reference evidence="3 5" key="2">
    <citation type="submission" date="2019-06" db="EMBL/GenBank/DDBJ databases">
        <title>A Diverse Panel of Clinical Acinetobacter baumannii for Research Use.</title>
        <authorList>
            <person name="Mcgann P."/>
            <person name="Snesrud E."/>
            <person name="Galac M.R."/>
        </authorList>
    </citation>
    <scope>NUCLEOTIDE SEQUENCE [LARGE SCALE GENOMIC DNA]</scope>
    <source>
        <strain evidence="3 5">MRSN14237</strain>
    </source>
</reference>
<feature type="region of interest" description="Disordered" evidence="1">
    <location>
        <begin position="22"/>
        <end position="58"/>
    </location>
</feature>
<feature type="compositionally biased region" description="Polar residues" evidence="1">
    <location>
        <begin position="26"/>
        <end position="35"/>
    </location>
</feature>
<dbReference type="EMBL" id="VHGY01000031">
    <property type="protein sequence ID" value="TPU63278.1"/>
    <property type="molecule type" value="Genomic_DNA"/>
</dbReference>
<comment type="caution">
    <text evidence="2">The sequence shown here is derived from an EMBL/GenBank/DDBJ whole genome shotgun (WGS) entry which is preliminary data.</text>
</comment>
<evidence type="ECO:0000256" key="1">
    <source>
        <dbReference type="SAM" id="MobiDB-lite"/>
    </source>
</evidence>
<accession>A0A0M3FP48</accession>
<name>A0A0M3FP48_ACIBA</name>
<evidence type="ECO:0000313" key="5">
    <source>
        <dbReference type="Proteomes" id="UP000315888"/>
    </source>
</evidence>
<evidence type="ECO:0000313" key="3">
    <source>
        <dbReference type="EMBL" id="TPU63278.1"/>
    </source>
</evidence>